<sequence length="334" mass="36692">MLGAGKASEALKAVTSPPFTVKYPFVPSPPPISFRGAPEFDEDKCVGCGMCIEHCPSKALEIKNLGEERELIVHYDKCLQCSHCNYQCKPIYGLKPTTRYSLIFTDKEEAKLSITKPTVVVKVNEDACIGCARCEYICKFKAAKVKKKEERAERKWVSTIDPDKCKGCGACAAACPAIIIETPLSSNENILSEIRKTPSSSSGKPNILILHCNWARMTPEELANQVPSANLKFVNITCSGRLSPIFVLEGFNRGYDAVMVLCCPEEECHFERGVKIAKPLVNVIKMILSEIGISPERFELVTASNVDPDKYRKAVLSMVDRLSNLKGGAKGHAA</sequence>
<dbReference type="GO" id="GO:0016491">
    <property type="term" value="F:oxidoreductase activity"/>
    <property type="evidence" value="ECO:0007669"/>
    <property type="project" value="UniProtKB-KW"/>
</dbReference>
<dbReference type="GO" id="GO:0046872">
    <property type="term" value="F:metal ion binding"/>
    <property type="evidence" value="ECO:0007669"/>
    <property type="project" value="UniProtKB-KW"/>
</dbReference>
<keyword evidence="5" id="KW-0411">Iron-sulfur</keyword>
<evidence type="ECO:0000256" key="1">
    <source>
        <dbReference type="ARBA" id="ARBA00022485"/>
    </source>
</evidence>
<organism evidence="7 8">
    <name type="scientific">Thermoproteota archaeon</name>
    <dbReference type="NCBI Taxonomy" id="2056631"/>
    <lineage>
        <taxon>Archaea</taxon>
        <taxon>Thermoproteota</taxon>
    </lineage>
</organism>
<dbReference type="InterPro" id="IPR017900">
    <property type="entry name" value="4Fe4S_Fe_S_CS"/>
</dbReference>
<dbReference type="Pfam" id="PF02662">
    <property type="entry name" value="FlpD"/>
    <property type="match status" value="1"/>
</dbReference>
<dbReference type="Pfam" id="PF12838">
    <property type="entry name" value="Fer4_7"/>
    <property type="match status" value="1"/>
</dbReference>
<protein>
    <recommendedName>
        <fullName evidence="6">4Fe-4S ferredoxin-type domain-containing protein</fullName>
    </recommendedName>
</protein>
<evidence type="ECO:0000256" key="4">
    <source>
        <dbReference type="ARBA" id="ARBA00023004"/>
    </source>
</evidence>
<reference evidence="7 8" key="1">
    <citation type="submission" date="2018-06" db="EMBL/GenBank/DDBJ databases">
        <title>Extensive metabolic versatility and redundancy in microbially diverse, dynamic hydrothermal sediments.</title>
        <authorList>
            <person name="Dombrowski N."/>
            <person name="Teske A."/>
            <person name="Baker B.J."/>
        </authorList>
    </citation>
    <scope>NUCLEOTIDE SEQUENCE [LARGE SCALE GENOMIC DNA]</scope>
    <source>
        <strain evidence="7">B34_G17</strain>
    </source>
</reference>
<evidence type="ECO:0000313" key="8">
    <source>
        <dbReference type="Proteomes" id="UP000272051"/>
    </source>
</evidence>
<evidence type="ECO:0000259" key="6">
    <source>
        <dbReference type="PROSITE" id="PS51379"/>
    </source>
</evidence>
<dbReference type="PROSITE" id="PS51379">
    <property type="entry name" value="4FE4S_FER_2"/>
    <property type="match status" value="3"/>
</dbReference>
<dbReference type="AlphaFoldDB" id="A0A497ERH1"/>
<evidence type="ECO:0000313" key="7">
    <source>
        <dbReference type="EMBL" id="RLE49974.1"/>
    </source>
</evidence>
<feature type="domain" description="4Fe-4S ferredoxin-type" evidence="6">
    <location>
        <begin position="119"/>
        <end position="148"/>
    </location>
</feature>
<keyword evidence="2" id="KW-0479">Metal-binding</keyword>
<dbReference type="InterPro" id="IPR050572">
    <property type="entry name" value="Fe-S_Ferredoxin"/>
</dbReference>
<dbReference type="PROSITE" id="PS00198">
    <property type="entry name" value="4FE4S_FER_1"/>
    <property type="match status" value="2"/>
</dbReference>
<proteinExistence type="predicted"/>
<feature type="domain" description="4Fe-4S ferredoxin-type" evidence="6">
    <location>
        <begin position="36"/>
        <end position="65"/>
    </location>
</feature>
<dbReference type="EMBL" id="QMQX01000187">
    <property type="protein sequence ID" value="RLE49974.1"/>
    <property type="molecule type" value="Genomic_DNA"/>
</dbReference>
<keyword evidence="3" id="KW-0560">Oxidoreductase</keyword>
<comment type="caution">
    <text evidence="7">The sequence shown here is derived from an EMBL/GenBank/DDBJ whole genome shotgun (WGS) entry which is preliminary data.</text>
</comment>
<dbReference type="Gene3D" id="3.30.70.20">
    <property type="match status" value="3"/>
</dbReference>
<accession>A0A497ERH1</accession>
<feature type="domain" description="4Fe-4S ferredoxin-type" evidence="6">
    <location>
        <begin position="156"/>
        <end position="185"/>
    </location>
</feature>
<evidence type="ECO:0000256" key="3">
    <source>
        <dbReference type="ARBA" id="ARBA00023002"/>
    </source>
</evidence>
<dbReference type="Proteomes" id="UP000272051">
    <property type="component" value="Unassembled WGS sequence"/>
</dbReference>
<dbReference type="GO" id="GO:0051539">
    <property type="term" value="F:4 iron, 4 sulfur cluster binding"/>
    <property type="evidence" value="ECO:0007669"/>
    <property type="project" value="UniProtKB-KW"/>
</dbReference>
<evidence type="ECO:0000256" key="5">
    <source>
        <dbReference type="ARBA" id="ARBA00023014"/>
    </source>
</evidence>
<dbReference type="PANTHER" id="PTHR43687:SF4">
    <property type="entry name" value="BLR5484 PROTEIN"/>
    <property type="match status" value="1"/>
</dbReference>
<gene>
    <name evidence="7" type="ORF">DRJ33_07780</name>
</gene>
<dbReference type="SUPFAM" id="SSF54862">
    <property type="entry name" value="4Fe-4S ferredoxins"/>
    <property type="match status" value="2"/>
</dbReference>
<evidence type="ECO:0000256" key="2">
    <source>
        <dbReference type="ARBA" id="ARBA00022723"/>
    </source>
</evidence>
<name>A0A497ERH1_9CREN</name>
<dbReference type="InterPro" id="IPR003813">
    <property type="entry name" value="MvhD/FlpD"/>
</dbReference>
<dbReference type="PANTHER" id="PTHR43687">
    <property type="entry name" value="ADENYLYLSULFATE REDUCTASE, BETA SUBUNIT"/>
    <property type="match status" value="1"/>
</dbReference>
<dbReference type="Pfam" id="PF00037">
    <property type="entry name" value="Fer4"/>
    <property type="match status" value="1"/>
</dbReference>
<dbReference type="InterPro" id="IPR017896">
    <property type="entry name" value="4Fe4S_Fe-S-bd"/>
</dbReference>
<keyword evidence="4" id="KW-0408">Iron</keyword>
<keyword evidence="1" id="KW-0004">4Fe-4S</keyword>